<organism evidence="1 2">
    <name type="scientific">Cryptococcus amylolentus CBS 6039</name>
    <dbReference type="NCBI Taxonomy" id="1295533"/>
    <lineage>
        <taxon>Eukaryota</taxon>
        <taxon>Fungi</taxon>
        <taxon>Dikarya</taxon>
        <taxon>Basidiomycota</taxon>
        <taxon>Agaricomycotina</taxon>
        <taxon>Tremellomycetes</taxon>
        <taxon>Tremellales</taxon>
        <taxon>Cryptococcaceae</taxon>
        <taxon>Cryptococcus</taxon>
    </lineage>
</organism>
<dbReference type="OrthoDB" id="2567462at2759"/>
<evidence type="ECO:0000313" key="2">
    <source>
        <dbReference type="Proteomes" id="UP000094065"/>
    </source>
</evidence>
<dbReference type="GeneID" id="30156075"/>
<keyword evidence="2" id="KW-1185">Reference proteome</keyword>
<dbReference type="RefSeq" id="XP_018992835.1">
    <property type="nucleotide sequence ID" value="XM_019138892.1"/>
</dbReference>
<dbReference type="AlphaFoldDB" id="A0A1E3HMN5"/>
<dbReference type="Proteomes" id="UP000094065">
    <property type="component" value="Unassembled WGS sequence"/>
</dbReference>
<evidence type="ECO:0000313" key="1">
    <source>
        <dbReference type="EMBL" id="ODN77599.1"/>
    </source>
</evidence>
<name>A0A1E3HMN5_9TREE</name>
<reference evidence="1 2" key="1">
    <citation type="submission" date="2016-06" db="EMBL/GenBank/DDBJ databases">
        <title>Evolution of pathogenesis and genome organization in the Tremellales.</title>
        <authorList>
            <person name="Cuomo C."/>
            <person name="Litvintseva A."/>
            <person name="Heitman J."/>
            <person name="Chen Y."/>
            <person name="Sun S."/>
            <person name="Springer D."/>
            <person name="Dromer F."/>
            <person name="Young S."/>
            <person name="Zeng Q."/>
            <person name="Chapman S."/>
            <person name="Gujja S."/>
            <person name="Saif S."/>
            <person name="Birren B."/>
        </authorList>
    </citation>
    <scope>NUCLEOTIDE SEQUENCE [LARGE SCALE GENOMIC DNA]</scope>
    <source>
        <strain evidence="1 2">CBS 6039</strain>
    </source>
</reference>
<gene>
    <name evidence="1" type="ORF">L202_04766</name>
</gene>
<dbReference type="EMBL" id="AWGJ01000007">
    <property type="protein sequence ID" value="ODN77599.1"/>
    <property type="molecule type" value="Genomic_DNA"/>
</dbReference>
<proteinExistence type="predicted"/>
<sequence length="103" mass="11671">MPRYIPASLLPTHLRPAVRPLPTTPLVNALRQLPSPTDKLLAIQSQNPEALPPNLRVQEWVDGHARWSGVSQRERLGGKKGSNWAIEKRGRQWGGLKWALRER</sequence>
<protein>
    <submittedName>
        <fullName evidence="1">Uncharacterized protein</fullName>
    </submittedName>
</protein>
<accession>A0A1E3HMN5</accession>
<comment type="caution">
    <text evidence="1">The sequence shown here is derived from an EMBL/GenBank/DDBJ whole genome shotgun (WGS) entry which is preliminary data.</text>
</comment>